<dbReference type="EMBL" id="JAUSTW010000010">
    <property type="protein sequence ID" value="MDQ0201535.1"/>
    <property type="molecule type" value="Genomic_DNA"/>
</dbReference>
<name>A0ABT9Y147_9BACI</name>
<comment type="similarity">
    <text evidence="2 4">Belongs to the GerABKA family.</text>
</comment>
<dbReference type="PANTHER" id="PTHR22550:SF5">
    <property type="entry name" value="LEUCINE ZIPPER PROTEIN 4"/>
    <property type="match status" value="1"/>
</dbReference>
<keyword evidence="3 4" id="KW-0472">Membrane</keyword>
<accession>A0ABT9Y147</accession>
<evidence type="ECO:0000313" key="8">
    <source>
        <dbReference type="Proteomes" id="UP001224122"/>
    </source>
</evidence>
<dbReference type="RefSeq" id="WP_307412930.1">
    <property type="nucleotide sequence ID" value="NZ_JAUSTW010000010.1"/>
</dbReference>
<dbReference type="PIRSF" id="PIRSF005690">
    <property type="entry name" value="GerBA"/>
    <property type="match status" value="1"/>
</dbReference>
<feature type="transmembrane region" description="Helical" evidence="6">
    <location>
        <begin position="306"/>
        <end position="325"/>
    </location>
</feature>
<evidence type="ECO:0000256" key="5">
    <source>
        <dbReference type="SAM" id="MobiDB-lite"/>
    </source>
</evidence>
<protein>
    <submittedName>
        <fullName evidence="7">Spore germination protein KA</fullName>
    </submittedName>
</protein>
<feature type="transmembrane region" description="Helical" evidence="6">
    <location>
        <begin position="375"/>
        <end position="394"/>
    </location>
</feature>
<feature type="transmembrane region" description="Helical" evidence="6">
    <location>
        <begin position="431"/>
        <end position="455"/>
    </location>
</feature>
<comment type="caution">
    <text evidence="7">The sequence shown here is derived from an EMBL/GenBank/DDBJ whole genome shotgun (WGS) entry which is preliminary data.</text>
</comment>
<feature type="compositionally biased region" description="Basic and acidic residues" evidence="5">
    <location>
        <begin position="510"/>
        <end position="523"/>
    </location>
</feature>
<sequence length="523" mass="58510">MKRSVLKKQSILHSKNLVQTYLSLSLEQNLALLQDTFDSCDDLVFHSIHFNTIPGCLIYLSEMVNSHALFELDQGFNKYIGSSETESSDAIKSYIRNGFAFSNTNEVNSLETVIDHILSGYTVLLIDKIDHAFLFHSINETGRAVQEPVAEPMVRGPREGFVENIETNLMMIRRKVRNPSLKVNHLRVGKQTNTELSVVYIKGIADEKVVDEVHHRLSRIDIDGVLESHYLESMIADTRWSPFPTVYSTERPDRVCAALLDGKVAILTDGTPFVLTAPAVFVEFLHSNEDYYNGSLIATFTRWIRFLGLFITLILPSFYVAMTTFHQDLLQTPLLLRIAASRENLPYPIVVEAFFMVITFELVREAGLRMPKPFGGAVVTILGLVLISQAAVQAGIIGPVMTVVVSVTALVSFILPNYAFHQVIRFLGLPLLLLAGLFGFMGILVGLMFALAHLVSLRSFGVPYFSPVSPARKEGWKDVFIRAPWWAMETRPPGLNIKNIHRAGPNDSNPSRKNEEVDADDKA</sequence>
<dbReference type="InterPro" id="IPR004995">
    <property type="entry name" value="Spore_Ger"/>
</dbReference>
<dbReference type="InterPro" id="IPR050768">
    <property type="entry name" value="UPF0353/GerABKA_families"/>
</dbReference>
<keyword evidence="8" id="KW-1185">Reference proteome</keyword>
<evidence type="ECO:0000256" key="2">
    <source>
        <dbReference type="ARBA" id="ARBA00005278"/>
    </source>
</evidence>
<dbReference type="PANTHER" id="PTHR22550">
    <property type="entry name" value="SPORE GERMINATION PROTEIN"/>
    <property type="match status" value="1"/>
</dbReference>
<reference evidence="7 8" key="1">
    <citation type="submission" date="2023-07" db="EMBL/GenBank/DDBJ databases">
        <title>Genomic Encyclopedia of Type Strains, Phase IV (KMG-IV): sequencing the most valuable type-strain genomes for metagenomic binning, comparative biology and taxonomic classification.</title>
        <authorList>
            <person name="Goeker M."/>
        </authorList>
    </citation>
    <scope>NUCLEOTIDE SEQUENCE [LARGE SCALE GENOMIC DNA]</scope>
    <source>
        <strain evidence="7 8">DSM 27594</strain>
    </source>
</reference>
<gene>
    <name evidence="7" type="ORF">J2S10_004743</name>
</gene>
<organism evidence="7 8">
    <name type="scientific">Neobacillus ginsengisoli</name>
    <dbReference type="NCBI Taxonomy" id="904295"/>
    <lineage>
        <taxon>Bacteria</taxon>
        <taxon>Bacillati</taxon>
        <taxon>Bacillota</taxon>
        <taxon>Bacilli</taxon>
        <taxon>Bacillales</taxon>
        <taxon>Bacillaceae</taxon>
        <taxon>Neobacillus</taxon>
    </lineage>
</organism>
<comment type="subcellular location">
    <subcellularLocation>
        <location evidence="4">Cell membrane</location>
    </subcellularLocation>
    <subcellularLocation>
        <location evidence="1">Membrane</location>
        <topology evidence="1">Multi-pass membrane protein</topology>
    </subcellularLocation>
</comment>
<dbReference type="Proteomes" id="UP001224122">
    <property type="component" value="Unassembled WGS sequence"/>
</dbReference>
<dbReference type="Pfam" id="PF03323">
    <property type="entry name" value="GerA"/>
    <property type="match status" value="1"/>
</dbReference>
<feature type="region of interest" description="Disordered" evidence="5">
    <location>
        <begin position="497"/>
        <end position="523"/>
    </location>
</feature>
<feature type="transmembrane region" description="Helical" evidence="6">
    <location>
        <begin position="345"/>
        <end position="363"/>
    </location>
</feature>
<keyword evidence="6" id="KW-0812">Transmembrane</keyword>
<evidence type="ECO:0000256" key="6">
    <source>
        <dbReference type="SAM" id="Phobius"/>
    </source>
</evidence>
<proteinExistence type="inferred from homology"/>
<feature type="transmembrane region" description="Helical" evidence="6">
    <location>
        <begin position="400"/>
        <end position="419"/>
    </location>
</feature>
<keyword evidence="6" id="KW-1133">Transmembrane helix</keyword>
<evidence type="ECO:0000256" key="4">
    <source>
        <dbReference type="PIRNR" id="PIRNR005690"/>
    </source>
</evidence>
<evidence type="ECO:0000256" key="3">
    <source>
        <dbReference type="ARBA" id="ARBA00023136"/>
    </source>
</evidence>
<evidence type="ECO:0000313" key="7">
    <source>
        <dbReference type="EMBL" id="MDQ0201535.1"/>
    </source>
</evidence>
<evidence type="ECO:0000256" key="1">
    <source>
        <dbReference type="ARBA" id="ARBA00004141"/>
    </source>
</evidence>